<reference evidence="1 2" key="1">
    <citation type="submission" date="2019-10" db="EMBL/GenBank/DDBJ databases">
        <title>Whole genome shotgun sequence of Acrocarpospora macrocephala NBRC 16266.</title>
        <authorList>
            <person name="Ichikawa N."/>
            <person name="Kimura A."/>
            <person name="Kitahashi Y."/>
            <person name="Komaki H."/>
            <person name="Oguchi A."/>
        </authorList>
    </citation>
    <scope>NUCLEOTIDE SEQUENCE [LARGE SCALE GENOMIC DNA]</scope>
    <source>
        <strain evidence="1 2">NBRC 16266</strain>
    </source>
</reference>
<sequence length="299" mass="34537">MSNDAKAAGLLLRRMLTERAEYRAKWQYQQKRRSSSDMNRTAVAEVITQYLWAEGERHESKTARHMKDRVGRALAGQVMSPETLEWFITAFEMPTEDQRMLEEAYLHGMLPTDLPPADTLQKRQSLPRPQRHRTMMAFERRTIDVTGRAASHHSLRTIIACEDGVDRYPCFLSPRMAGIRVIHGGRVVTPYRPPVIEIALARSLREGETTSLEYRRDFEQIGGVDTEYRRVANGRAQNLGIVVQFHPHRLPSKVWWATWDAHRGGNVVEEQPVSLDADHRAHRFLPYMKNAAAGFHWVW</sequence>
<proteinExistence type="predicted"/>
<keyword evidence="2" id="KW-1185">Reference proteome</keyword>
<evidence type="ECO:0000313" key="1">
    <source>
        <dbReference type="EMBL" id="GES12340.1"/>
    </source>
</evidence>
<dbReference type="AlphaFoldDB" id="A0A5M3WUH5"/>
<name>A0A5M3WUH5_9ACTN</name>
<organism evidence="1 2">
    <name type="scientific">Acrocarpospora macrocephala</name>
    <dbReference type="NCBI Taxonomy" id="150177"/>
    <lineage>
        <taxon>Bacteria</taxon>
        <taxon>Bacillati</taxon>
        <taxon>Actinomycetota</taxon>
        <taxon>Actinomycetes</taxon>
        <taxon>Streptosporangiales</taxon>
        <taxon>Streptosporangiaceae</taxon>
        <taxon>Acrocarpospora</taxon>
    </lineage>
</organism>
<evidence type="ECO:0000313" key="2">
    <source>
        <dbReference type="Proteomes" id="UP000331127"/>
    </source>
</evidence>
<dbReference type="OrthoDB" id="3205593at2"/>
<comment type="caution">
    <text evidence="1">The sequence shown here is derived from an EMBL/GenBank/DDBJ whole genome shotgun (WGS) entry which is preliminary data.</text>
</comment>
<accession>A0A5M3WUH5</accession>
<dbReference type="Proteomes" id="UP000331127">
    <property type="component" value="Unassembled WGS sequence"/>
</dbReference>
<dbReference type="RefSeq" id="WP_155357634.1">
    <property type="nucleotide sequence ID" value="NZ_BAAAHL010000012.1"/>
</dbReference>
<protein>
    <submittedName>
        <fullName evidence="1">Uncharacterized protein</fullName>
    </submittedName>
</protein>
<dbReference type="EMBL" id="BLAE01000035">
    <property type="protein sequence ID" value="GES12340.1"/>
    <property type="molecule type" value="Genomic_DNA"/>
</dbReference>
<gene>
    <name evidence="1" type="ORF">Amac_059370</name>
</gene>